<dbReference type="Proteomes" id="UP001064087">
    <property type="component" value="Chromosome"/>
</dbReference>
<evidence type="ECO:0000256" key="5">
    <source>
        <dbReference type="ARBA" id="ARBA00022989"/>
    </source>
</evidence>
<dbReference type="PANTHER" id="PTHR43386:SF26">
    <property type="entry name" value="ABC TRANSPORTER PERMEASE PROTEIN"/>
    <property type="match status" value="1"/>
</dbReference>
<reference evidence="9" key="1">
    <citation type="submission" date="2022-10" db="EMBL/GenBank/DDBJ databases">
        <title>Roseovarius pelagicus sp. nov., isolated from Arctic seawater.</title>
        <authorList>
            <person name="Hong Y.W."/>
            <person name="Hwang C.Y."/>
        </authorList>
    </citation>
    <scope>NUCLEOTIDE SEQUENCE</scope>
    <source>
        <strain evidence="9">HL-MP18</strain>
    </source>
</reference>
<protein>
    <submittedName>
        <fullName evidence="9">ABC transporter permease</fullName>
    </submittedName>
</protein>
<proteinExistence type="inferred from homology"/>
<dbReference type="InterPro" id="IPR050366">
    <property type="entry name" value="BP-dependent_transpt_permease"/>
</dbReference>
<name>A0ABY6DAL0_9RHOB</name>
<dbReference type="InterPro" id="IPR035906">
    <property type="entry name" value="MetI-like_sf"/>
</dbReference>
<dbReference type="EMBL" id="CP106738">
    <property type="protein sequence ID" value="UXX83176.1"/>
    <property type="molecule type" value="Genomic_DNA"/>
</dbReference>
<keyword evidence="3" id="KW-1003">Cell membrane</keyword>
<keyword evidence="4 7" id="KW-0812">Transmembrane</keyword>
<evidence type="ECO:0000256" key="7">
    <source>
        <dbReference type="RuleBase" id="RU363032"/>
    </source>
</evidence>
<dbReference type="InterPro" id="IPR000515">
    <property type="entry name" value="MetI-like"/>
</dbReference>
<organism evidence="9 10">
    <name type="scientific">Roseovarius pelagicus</name>
    <dbReference type="NCBI Taxonomy" id="2980108"/>
    <lineage>
        <taxon>Bacteria</taxon>
        <taxon>Pseudomonadati</taxon>
        <taxon>Pseudomonadota</taxon>
        <taxon>Alphaproteobacteria</taxon>
        <taxon>Rhodobacterales</taxon>
        <taxon>Roseobacteraceae</taxon>
        <taxon>Roseovarius</taxon>
    </lineage>
</organism>
<dbReference type="CDD" id="cd06261">
    <property type="entry name" value="TM_PBP2"/>
    <property type="match status" value="1"/>
</dbReference>
<feature type="domain" description="ABC transmembrane type-1" evidence="8">
    <location>
        <begin position="93"/>
        <end position="283"/>
    </location>
</feature>
<accession>A0ABY6DAL0</accession>
<gene>
    <name evidence="9" type="ORF">N7U68_19220</name>
</gene>
<evidence type="ECO:0000256" key="3">
    <source>
        <dbReference type="ARBA" id="ARBA00022475"/>
    </source>
</evidence>
<evidence type="ECO:0000256" key="6">
    <source>
        <dbReference type="ARBA" id="ARBA00023136"/>
    </source>
</evidence>
<evidence type="ECO:0000256" key="4">
    <source>
        <dbReference type="ARBA" id="ARBA00022692"/>
    </source>
</evidence>
<keyword evidence="6 7" id="KW-0472">Membrane</keyword>
<evidence type="ECO:0000256" key="1">
    <source>
        <dbReference type="ARBA" id="ARBA00004651"/>
    </source>
</evidence>
<keyword evidence="10" id="KW-1185">Reference proteome</keyword>
<dbReference type="Pfam" id="PF00528">
    <property type="entry name" value="BPD_transp_1"/>
    <property type="match status" value="1"/>
</dbReference>
<evidence type="ECO:0000256" key="2">
    <source>
        <dbReference type="ARBA" id="ARBA00022448"/>
    </source>
</evidence>
<sequence>MMAPATQPSGLRRFLILFAASPLALTGLGLFLLTAGIALIGPWLTPQNPYDLASINLLDNRLPPGSEGIDGYTYWLGTDGQGRDMTSAIIYGLRTSICIGVTASTIALVLGTALGLIAGYARGWVDAVIMRIVDLQLSVPSILIAIILLAVLGRGVGNIILALVTVQWVYFARTVRSSCLIEREKEYVQAGRLMGFSHTRILLNHILPNCLSPVTVIVTVEFAHAIALEATLSFLGVGLPVTEPSLGYLISAGFNYLLNGEYWISIFPGLALLVTVLSLNLIADHLRDITDPRLQR</sequence>
<dbReference type="SUPFAM" id="SSF161098">
    <property type="entry name" value="MetI-like"/>
    <property type="match status" value="1"/>
</dbReference>
<dbReference type="PROSITE" id="PS50928">
    <property type="entry name" value="ABC_TM1"/>
    <property type="match status" value="1"/>
</dbReference>
<keyword evidence="2 7" id="KW-0813">Transport</keyword>
<feature type="transmembrane region" description="Helical" evidence="7">
    <location>
        <begin position="262"/>
        <end position="283"/>
    </location>
</feature>
<dbReference type="Pfam" id="PF12911">
    <property type="entry name" value="OppC_N"/>
    <property type="match status" value="1"/>
</dbReference>
<evidence type="ECO:0000313" key="10">
    <source>
        <dbReference type="Proteomes" id="UP001064087"/>
    </source>
</evidence>
<dbReference type="InterPro" id="IPR025966">
    <property type="entry name" value="OppC_N"/>
</dbReference>
<comment type="similarity">
    <text evidence="7">Belongs to the binding-protein-dependent transport system permease family.</text>
</comment>
<comment type="subcellular location">
    <subcellularLocation>
        <location evidence="1 7">Cell membrane</location>
        <topology evidence="1 7">Multi-pass membrane protein</topology>
    </subcellularLocation>
</comment>
<dbReference type="RefSeq" id="WP_165192879.1">
    <property type="nucleotide sequence ID" value="NZ_CP106738.1"/>
</dbReference>
<evidence type="ECO:0000259" key="8">
    <source>
        <dbReference type="PROSITE" id="PS50928"/>
    </source>
</evidence>
<feature type="transmembrane region" description="Helical" evidence="7">
    <location>
        <begin position="142"/>
        <end position="170"/>
    </location>
</feature>
<feature type="transmembrane region" description="Helical" evidence="7">
    <location>
        <begin position="88"/>
        <end position="121"/>
    </location>
</feature>
<dbReference type="Gene3D" id="1.10.3720.10">
    <property type="entry name" value="MetI-like"/>
    <property type="match status" value="1"/>
</dbReference>
<evidence type="ECO:0000313" key="9">
    <source>
        <dbReference type="EMBL" id="UXX83176.1"/>
    </source>
</evidence>
<keyword evidence="5 7" id="KW-1133">Transmembrane helix</keyword>
<dbReference type="PANTHER" id="PTHR43386">
    <property type="entry name" value="OLIGOPEPTIDE TRANSPORT SYSTEM PERMEASE PROTEIN APPC"/>
    <property type="match status" value="1"/>
</dbReference>